<organism evidence="2 3">
    <name type="scientific">Sulfurimonas autotrophica (strain ATCC BAA-671 / DSM 16294 / JCM 11897 / OK10)</name>
    <dbReference type="NCBI Taxonomy" id="563040"/>
    <lineage>
        <taxon>Bacteria</taxon>
        <taxon>Pseudomonadati</taxon>
        <taxon>Campylobacterota</taxon>
        <taxon>Epsilonproteobacteria</taxon>
        <taxon>Campylobacterales</taxon>
        <taxon>Sulfurimonadaceae</taxon>
        <taxon>Sulfurimonas</taxon>
    </lineage>
</organism>
<feature type="transmembrane region" description="Helical" evidence="1">
    <location>
        <begin position="21"/>
        <end position="44"/>
    </location>
</feature>
<keyword evidence="1" id="KW-0472">Membrane</keyword>
<dbReference type="RefSeq" id="WP_013325865.1">
    <property type="nucleotide sequence ID" value="NC_014506.1"/>
</dbReference>
<keyword evidence="1" id="KW-0812">Transmembrane</keyword>
<name>E0UST2_SULAO</name>
<dbReference type="Proteomes" id="UP000007803">
    <property type="component" value="Chromosome"/>
</dbReference>
<dbReference type="STRING" id="563040.Saut_0060"/>
<protein>
    <submittedName>
        <fullName evidence="2">Uncharacterized protein</fullName>
    </submittedName>
</protein>
<gene>
    <name evidence="2" type="ordered locus">Saut_0060</name>
</gene>
<evidence type="ECO:0000256" key="1">
    <source>
        <dbReference type="SAM" id="Phobius"/>
    </source>
</evidence>
<dbReference type="HOGENOM" id="CLU_1320327_0_0_7"/>
<keyword evidence="1" id="KW-1133">Transmembrane helix</keyword>
<proteinExistence type="predicted"/>
<dbReference type="AlphaFoldDB" id="E0UST2"/>
<evidence type="ECO:0000313" key="3">
    <source>
        <dbReference type="Proteomes" id="UP000007803"/>
    </source>
</evidence>
<sequence>MSIKGLYFKYILFNNIKIINIFLTIFWIVGVILGIHIVIEYLSIENENKYLLLSSLGIIISAFIASISLVKSIYENKRTNENIFLLEKLTICQELTISEFNELLLRLSNVSTALGGFINADDGEPTRLCDLGREVLNNFENRQSYVKLLWLLRSFFTHLSVDFEDTMRNIKQAKNINEVQTNVSNFLSKIDYEQLKYIVNKNKIKFKS</sequence>
<dbReference type="KEGG" id="sua:Saut_0060"/>
<dbReference type="EMBL" id="CP002205">
    <property type="protein sequence ID" value="ADN08109.1"/>
    <property type="molecule type" value="Genomic_DNA"/>
</dbReference>
<feature type="transmembrane region" description="Helical" evidence="1">
    <location>
        <begin position="50"/>
        <end position="70"/>
    </location>
</feature>
<reference evidence="3" key="1">
    <citation type="journal article" date="2010" name="Stand. Genomic Sci.">
        <title>Complete genome sequence of Sulfurimonas autotrophica type strain (OK10).</title>
        <authorList>
            <person name="Sikorski J."/>
            <person name="Munk C."/>
            <person name="Lapidus A."/>
            <person name="Djao O."/>
            <person name="Lucas S."/>
            <person name="Glavina Del Rio T."/>
            <person name="Nolan M."/>
            <person name="Tice H."/>
            <person name="Han C."/>
            <person name="Cheng J."/>
            <person name="Tapia R."/>
            <person name="Goodwin L."/>
            <person name="Pitluck S."/>
            <person name="Liolios K."/>
            <person name="Ivanova N."/>
            <person name="Mavromatis K."/>
            <person name="Mikhailova N."/>
            <person name="Pati A."/>
            <person name="Sims D."/>
            <person name="Meincke L."/>
            <person name="Brettin T."/>
            <person name="Detter J."/>
            <person name="Chen A."/>
            <person name="Palaniappan K."/>
            <person name="Land M."/>
            <person name="Hauser L."/>
            <person name="Chang Y."/>
            <person name="Jeffries C."/>
            <person name="Rohde M."/>
            <person name="Lang E."/>
            <person name="Spring S."/>
            <person name="Goker M."/>
            <person name="Woyke T."/>
            <person name="Bristow J."/>
            <person name="Eisen J."/>
            <person name="Markowitz V."/>
            <person name="Hugenholtz P."/>
            <person name="Kyrpides N."/>
            <person name="Klenk H."/>
        </authorList>
    </citation>
    <scope>NUCLEOTIDE SEQUENCE [LARGE SCALE GENOMIC DNA]</scope>
    <source>
        <strain evidence="3">ATCC BAA-671 / DSM 16294 / JCM 11897 / OK10</strain>
    </source>
</reference>
<evidence type="ECO:0000313" key="2">
    <source>
        <dbReference type="EMBL" id="ADN08109.1"/>
    </source>
</evidence>
<accession>E0UST2</accession>
<keyword evidence="3" id="KW-1185">Reference proteome</keyword>